<evidence type="ECO:0000256" key="9">
    <source>
        <dbReference type="ARBA" id="ARBA00023102"/>
    </source>
</evidence>
<keyword evidence="6 12" id="KW-0378">Hydrolase</keyword>
<feature type="domain" description="Tetrahydrofolate dehydrogenase/cyclohydrolase catalytic" evidence="13">
    <location>
        <begin position="23"/>
        <end position="137"/>
    </location>
</feature>
<reference evidence="15 16" key="1">
    <citation type="submission" date="2019-03" db="EMBL/GenBank/DDBJ databases">
        <authorList>
            <person name="Kox A.R. M."/>
        </authorList>
    </citation>
    <scope>NUCLEOTIDE SEQUENCE [LARGE SCALE GENOMIC DNA]</scope>
    <source>
        <strain evidence="15">MTUNDRAET4 annotated genome</strain>
    </source>
</reference>
<comment type="subunit">
    <text evidence="2 12">Homodimer.</text>
</comment>
<dbReference type="GO" id="GO:0005829">
    <property type="term" value="C:cytosol"/>
    <property type="evidence" value="ECO:0007669"/>
    <property type="project" value="TreeGrafter"/>
</dbReference>
<dbReference type="InterPro" id="IPR020631">
    <property type="entry name" value="THF_DH/CycHdrlase_NAD-bd_dom"/>
</dbReference>
<comment type="caution">
    <text evidence="12">Lacks conserved residue(s) required for the propagation of feature annotation.</text>
</comment>
<feature type="domain" description="Tetrahydrofolate dehydrogenase/cyclohydrolase NAD(P)-binding" evidence="14">
    <location>
        <begin position="158"/>
        <end position="312"/>
    </location>
</feature>
<evidence type="ECO:0000256" key="3">
    <source>
        <dbReference type="ARBA" id="ARBA00022563"/>
    </source>
</evidence>
<dbReference type="Proteomes" id="UP000294360">
    <property type="component" value="Chromosome"/>
</dbReference>
<sequence length="321" mass="32567">MSAAPTPTESGVLRPSSGKALLIDGKRGSEEVLAEIAEKVRGLAGQGLKAGLAVILVGADPASQVYVGAKGKAAKAVGFHSVQHDLPATASEAEIIALIRQLNADPAIHGILLQLPLPGGADATRIIESIAPEKDVDGLHPINSGLLAIGNLSRALVPCTPAGSMILLEKAAAALGVKLEGAEAVVVGRSNLVGKPIAQLLLGRNATVTIAHSRTRDLPAVVGRADVLIAAVGRPEMIRGDWIKPGAIVIDVGINRISVPSHDPSAPAKTRLVGDVAFAECLDRAAAITPVPGGVGPMTIAMLMSNTLKAAIQIAGLKAAH</sequence>
<dbReference type="GO" id="GO:0004477">
    <property type="term" value="F:methenyltetrahydrofolate cyclohydrolase activity"/>
    <property type="evidence" value="ECO:0007669"/>
    <property type="project" value="UniProtKB-UniRule"/>
</dbReference>
<dbReference type="PROSITE" id="PS00766">
    <property type="entry name" value="THF_DHG_CYH_1"/>
    <property type="match status" value="1"/>
</dbReference>
<evidence type="ECO:0000259" key="14">
    <source>
        <dbReference type="Pfam" id="PF02882"/>
    </source>
</evidence>
<evidence type="ECO:0000256" key="1">
    <source>
        <dbReference type="ARBA" id="ARBA00004777"/>
    </source>
</evidence>
<dbReference type="Pfam" id="PF00763">
    <property type="entry name" value="THF_DHG_CYH"/>
    <property type="match status" value="1"/>
</dbReference>
<comment type="similarity">
    <text evidence="12">Belongs to the tetrahydrofolate dehydrogenase/cyclohydrolase family.</text>
</comment>
<proteinExistence type="inferred from homology"/>
<feature type="binding site" evidence="12">
    <location>
        <position position="254"/>
    </location>
    <ligand>
        <name>NADP(+)</name>
        <dbReference type="ChEBI" id="CHEBI:58349"/>
    </ligand>
</feature>
<dbReference type="RefSeq" id="WP_244605834.1">
    <property type="nucleotide sequence ID" value="NZ_CP139089.1"/>
</dbReference>
<keyword evidence="7 12" id="KW-0521">NADP</keyword>
<feature type="binding site" evidence="12">
    <location>
        <begin position="188"/>
        <end position="190"/>
    </location>
    <ligand>
        <name>NADP(+)</name>
        <dbReference type="ChEBI" id="CHEBI:58349"/>
    </ligand>
</feature>
<dbReference type="SUPFAM" id="SSF51735">
    <property type="entry name" value="NAD(P)-binding Rossmann-fold domains"/>
    <property type="match status" value="1"/>
</dbReference>
<evidence type="ECO:0000256" key="4">
    <source>
        <dbReference type="ARBA" id="ARBA00022605"/>
    </source>
</evidence>
<comment type="pathway">
    <text evidence="1 12">One-carbon metabolism; tetrahydrofolate interconversion.</text>
</comment>
<keyword evidence="8 12" id="KW-0560">Oxidoreductase</keyword>
<keyword evidence="11 12" id="KW-0511">Multifunctional enzyme</keyword>
<dbReference type="NCBIfam" id="NF010785">
    <property type="entry name" value="PRK14188.1"/>
    <property type="match status" value="1"/>
</dbReference>
<dbReference type="FunFam" id="3.40.50.720:FF:000006">
    <property type="entry name" value="Bifunctional protein FolD"/>
    <property type="match status" value="1"/>
</dbReference>
<evidence type="ECO:0000256" key="6">
    <source>
        <dbReference type="ARBA" id="ARBA00022801"/>
    </source>
</evidence>
<dbReference type="CDD" id="cd01080">
    <property type="entry name" value="NAD_bind_m-THF_DH_Cyclohyd"/>
    <property type="match status" value="1"/>
</dbReference>
<dbReference type="InterPro" id="IPR036291">
    <property type="entry name" value="NAD(P)-bd_dom_sf"/>
</dbReference>
<dbReference type="EC" id="3.5.4.9" evidence="12"/>
<dbReference type="GO" id="GO:0004488">
    <property type="term" value="F:methylenetetrahydrofolate dehydrogenase (NADP+) activity"/>
    <property type="evidence" value="ECO:0007669"/>
    <property type="project" value="UniProtKB-UniRule"/>
</dbReference>
<protein>
    <recommendedName>
        <fullName evidence="12">Bifunctional protein FolD</fullName>
    </recommendedName>
    <domain>
        <recommendedName>
            <fullName evidence="12">Methylenetetrahydrofolate dehydrogenase</fullName>
            <ecNumber evidence="12">1.5.1.5</ecNumber>
        </recommendedName>
    </domain>
    <domain>
        <recommendedName>
            <fullName evidence="12">Methenyltetrahydrofolate cyclohydrolase</fullName>
            <ecNumber evidence="12">3.5.4.9</ecNumber>
        </recommendedName>
    </domain>
</protein>
<dbReference type="PANTHER" id="PTHR48099">
    <property type="entry name" value="C-1-TETRAHYDROFOLATE SYNTHASE, CYTOPLASMIC-RELATED"/>
    <property type="match status" value="1"/>
</dbReference>
<keyword evidence="3 12" id="KW-0554">One-carbon metabolism</keyword>
<dbReference type="PROSITE" id="PS00767">
    <property type="entry name" value="THF_DHG_CYH_2"/>
    <property type="match status" value="1"/>
</dbReference>
<evidence type="ECO:0000256" key="12">
    <source>
        <dbReference type="HAMAP-Rule" id="MF_01576"/>
    </source>
</evidence>
<dbReference type="PRINTS" id="PR00085">
    <property type="entry name" value="THFDHDRGNASE"/>
</dbReference>
<dbReference type="InterPro" id="IPR046346">
    <property type="entry name" value="Aminoacid_DH-like_N_sf"/>
</dbReference>
<dbReference type="Gene3D" id="3.40.50.10860">
    <property type="entry name" value="Leucine Dehydrogenase, chain A, domain 1"/>
    <property type="match status" value="1"/>
</dbReference>
<evidence type="ECO:0000256" key="10">
    <source>
        <dbReference type="ARBA" id="ARBA00023167"/>
    </source>
</evidence>
<dbReference type="UniPathway" id="UPA00193"/>
<evidence type="ECO:0000256" key="5">
    <source>
        <dbReference type="ARBA" id="ARBA00022755"/>
    </source>
</evidence>
<dbReference type="KEGG" id="mtun:MTUNDRAET4_3145"/>
<comment type="catalytic activity">
    <reaction evidence="12">
        <text>(6R)-5,10-methylene-5,6,7,8-tetrahydrofolate + NADP(+) = (6R)-5,10-methenyltetrahydrofolate + NADPH</text>
        <dbReference type="Rhea" id="RHEA:22812"/>
        <dbReference type="ChEBI" id="CHEBI:15636"/>
        <dbReference type="ChEBI" id="CHEBI:57455"/>
        <dbReference type="ChEBI" id="CHEBI:57783"/>
        <dbReference type="ChEBI" id="CHEBI:58349"/>
        <dbReference type="EC" id="1.5.1.5"/>
    </reaction>
</comment>
<dbReference type="FunFam" id="3.40.50.10860:FF:000005">
    <property type="entry name" value="C-1-tetrahydrofolate synthase, cytoplasmic, putative"/>
    <property type="match status" value="1"/>
</dbReference>
<dbReference type="InterPro" id="IPR000672">
    <property type="entry name" value="THF_DH/CycHdrlase"/>
</dbReference>
<dbReference type="Gene3D" id="3.40.50.720">
    <property type="entry name" value="NAD(P)-binding Rossmann-like Domain"/>
    <property type="match status" value="1"/>
</dbReference>
<comment type="catalytic activity">
    <reaction evidence="12">
        <text>(6R)-5,10-methenyltetrahydrofolate + H2O = (6R)-10-formyltetrahydrofolate + H(+)</text>
        <dbReference type="Rhea" id="RHEA:23700"/>
        <dbReference type="ChEBI" id="CHEBI:15377"/>
        <dbReference type="ChEBI" id="CHEBI:15378"/>
        <dbReference type="ChEBI" id="CHEBI:57455"/>
        <dbReference type="ChEBI" id="CHEBI:195366"/>
        <dbReference type="EC" id="3.5.4.9"/>
    </reaction>
</comment>
<dbReference type="PANTHER" id="PTHR48099:SF5">
    <property type="entry name" value="C-1-TETRAHYDROFOLATE SYNTHASE, CYTOPLASMIC"/>
    <property type="match status" value="1"/>
</dbReference>
<keyword evidence="4 12" id="KW-0028">Amino-acid biosynthesis</keyword>
<dbReference type="GO" id="GO:0035999">
    <property type="term" value="P:tetrahydrofolate interconversion"/>
    <property type="evidence" value="ECO:0007669"/>
    <property type="project" value="UniProtKB-UniRule"/>
</dbReference>
<comment type="function">
    <text evidence="12">Catalyzes the oxidation of 5,10-methylenetetrahydrofolate to 5,10-methenyltetrahydrofolate and then the hydrolysis of 5,10-methenyltetrahydrofolate to 10-formyltetrahydrofolate.</text>
</comment>
<dbReference type="AlphaFoldDB" id="A0A4V6IMZ0"/>
<dbReference type="Pfam" id="PF02882">
    <property type="entry name" value="THF_DHG_CYH_C"/>
    <property type="match status" value="1"/>
</dbReference>
<organism evidence="15 16">
    <name type="scientific">Methylocella tundrae</name>
    <dbReference type="NCBI Taxonomy" id="227605"/>
    <lineage>
        <taxon>Bacteria</taxon>
        <taxon>Pseudomonadati</taxon>
        <taxon>Pseudomonadota</taxon>
        <taxon>Alphaproteobacteria</taxon>
        <taxon>Hyphomicrobiales</taxon>
        <taxon>Beijerinckiaceae</taxon>
        <taxon>Methylocella</taxon>
    </lineage>
</organism>
<dbReference type="GO" id="GO:0009086">
    <property type="term" value="P:methionine biosynthetic process"/>
    <property type="evidence" value="ECO:0007669"/>
    <property type="project" value="UniProtKB-KW"/>
</dbReference>
<keyword evidence="5 12" id="KW-0658">Purine biosynthesis</keyword>
<dbReference type="EMBL" id="LR536450">
    <property type="protein sequence ID" value="VFU10032.1"/>
    <property type="molecule type" value="Genomic_DNA"/>
</dbReference>
<evidence type="ECO:0000313" key="15">
    <source>
        <dbReference type="EMBL" id="VFU10032.1"/>
    </source>
</evidence>
<evidence type="ECO:0000256" key="2">
    <source>
        <dbReference type="ARBA" id="ARBA00011738"/>
    </source>
</evidence>
<dbReference type="GO" id="GO:0000105">
    <property type="term" value="P:L-histidine biosynthetic process"/>
    <property type="evidence" value="ECO:0007669"/>
    <property type="project" value="UniProtKB-KW"/>
</dbReference>
<evidence type="ECO:0000256" key="11">
    <source>
        <dbReference type="ARBA" id="ARBA00023268"/>
    </source>
</evidence>
<keyword evidence="10 12" id="KW-0486">Methionine biosynthesis</keyword>
<dbReference type="EC" id="1.5.1.5" evidence="12"/>
<gene>
    <name evidence="12 15" type="primary">folD</name>
    <name evidence="15" type="ORF">MTUNDRAET4_3145</name>
</gene>
<dbReference type="GO" id="GO:0006164">
    <property type="term" value="P:purine nucleotide biosynthetic process"/>
    <property type="evidence" value="ECO:0007669"/>
    <property type="project" value="UniProtKB-KW"/>
</dbReference>
<keyword evidence="9 12" id="KW-0368">Histidine biosynthesis</keyword>
<dbReference type="SUPFAM" id="SSF53223">
    <property type="entry name" value="Aminoacid dehydrogenase-like, N-terminal domain"/>
    <property type="match status" value="1"/>
</dbReference>
<evidence type="ECO:0000256" key="8">
    <source>
        <dbReference type="ARBA" id="ARBA00023002"/>
    </source>
</evidence>
<evidence type="ECO:0000259" key="13">
    <source>
        <dbReference type="Pfam" id="PF00763"/>
    </source>
</evidence>
<dbReference type="InterPro" id="IPR020867">
    <property type="entry name" value="THF_DH/CycHdrlase_CS"/>
</dbReference>
<dbReference type="InterPro" id="IPR020630">
    <property type="entry name" value="THF_DH/CycHdrlase_cat_dom"/>
</dbReference>
<evidence type="ECO:0000256" key="7">
    <source>
        <dbReference type="ARBA" id="ARBA00022857"/>
    </source>
</evidence>
<dbReference type="HAMAP" id="MF_01576">
    <property type="entry name" value="THF_DHG_CYH"/>
    <property type="match status" value="1"/>
</dbReference>
<name>A0A4V6IMZ0_METTU</name>
<evidence type="ECO:0000313" key="16">
    <source>
        <dbReference type="Proteomes" id="UP000294360"/>
    </source>
</evidence>
<accession>A0A4V6IMZ0</accession>